<accession>A0ABT5FKQ2</accession>
<keyword evidence="1" id="KW-0812">Transmembrane</keyword>
<comment type="caution">
    <text evidence="2">The sequence shown here is derived from an EMBL/GenBank/DDBJ whole genome shotgun (WGS) entry which is preliminary data.</text>
</comment>
<sequence length="79" mass="8691">MLISLILRVLPFSIREPLVIAICAFFAGLAFYWFFTVGGLARGGIGLMFLAVGTLRFLFARKEWRSRRAAKAGGVGPQV</sequence>
<proteinExistence type="predicted"/>
<dbReference type="RefSeq" id="WP_200698572.1">
    <property type="nucleotide sequence ID" value="NZ_JAQOSK010000001.1"/>
</dbReference>
<evidence type="ECO:0000256" key="1">
    <source>
        <dbReference type="SAM" id="Phobius"/>
    </source>
</evidence>
<keyword evidence="3" id="KW-1185">Reference proteome</keyword>
<evidence type="ECO:0000313" key="2">
    <source>
        <dbReference type="EMBL" id="MDC2953089.1"/>
    </source>
</evidence>
<feature type="transmembrane region" description="Helical" evidence="1">
    <location>
        <begin position="40"/>
        <end position="59"/>
    </location>
</feature>
<reference evidence="2 3" key="1">
    <citation type="journal article" date="2015" name="Int. J. Syst. Evol. Microbiol.">
        <title>Streptomyces gilvifuscus sp. nov., an actinomycete that produces antibacterial compounds isolated from soil.</title>
        <authorList>
            <person name="Nguyen T.M."/>
            <person name="Kim J."/>
        </authorList>
    </citation>
    <scope>NUCLEOTIDE SEQUENCE [LARGE SCALE GENOMIC DNA]</scope>
    <source>
        <strain evidence="2 3">T113</strain>
    </source>
</reference>
<evidence type="ECO:0000313" key="3">
    <source>
        <dbReference type="Proteomes" id="UP001221328"/>
    </source>
</evidence>
<keyword evidence="1" id="KW-1133">Transmembrane helix</keyword>
<feature type="transmembrane region" description="Helical" evidence="1">
    <location>
        <begin position="12"/>
        <end position="34"/>
    </location>
</feature>
<protein>
    <submittedName>
        <fullName evidence="2">Uncharacterized protein</fullName>
    </submittedName>
</protein>
<organism evidence="2 3">
    <name type="scientific">Streptomyces gilvifuscus</name>
    <dbReference type="NCBI Taxonomy" id="1550617"/>
    <lineage>
        <taxon>Bacteria</taxon>
        <taxon>Bacillati</taxon>
        <taxon>Actinomycetota</taxon>
        <taxon>Actinomycetes</taxon>
        <taxon>Kitasatosporales</taxon>
        <taxon>Streptomycetaceae</taxon>
        <taxon>Streptomyces</taxon>
    </lineage>
</organism>
<keyword evidence="1" id="KW-0472">Membrane</keyword>
<gene>
    <name evidence="2" type="ORF">PO587_01325</name>
</gene>
<dbReference type="Proteomes" id="UP001221328">
    <property type="component" value="Unassembled WGS sequence"/>
</dbReference>
<dbReference type="EMBL" id="JAQOSK010000001">
    <property type="protein sequence ID" value="MDC2953089.1"/>
    <property type="molecule type" value="Genomic_DNA"/>
</dbReference>
<name>A0ABT5FKQ2_9ACTN</name>